<organism evidence="1 2">
    <name type="scientific">Ophiocordyceps camponoti-floridani</name>
    <dbReference type="NCBI Taxonomy" id="2030778"/>
    <lineage>
        <taxon>Eukaryota</taxon>
        <taxon>Fungi</taxon>
        <taxon>Dikarya</taxon>
        <taxon>Ascomycota</taxon>
        <taxon>Pezizomycotina</taxon>
        <taxon>Sordariomycetes</taxon>
        <taxon>Hypocreomycetidae</taxon>
        <taxon>Hypocreales</taxon>
        <taxon>Ophiocordycipitaceae</taxon>
        <taxon>Ophiocordyceps</taxon>
    </lineage>
</organism>
<comment type="caution">
    <text evidence="1">The sequence shown here is derived from an EMBL/GenBank/DDBJ whole genome shotgun (WGS) entry which is preliminary data.</text>
</comment>
<evidence type="ECO:0000313" key="1">
    <source>
        <dbReference type="EMBL" id="KAF4595932.1"/>
    </source>
</evidence>
<reference evidence="1 2" key="1">
    <citation type="journal article" date="2020" name="G3 (Bethesda)">
        <title>Genetic Underpinnings of Host Manipulation by Ophiocordyceps as Revealed by Comparative Transcriptomics.</title>
        <authorList>
            <person name="Will I."/>
            <person name="Das B."/>
            <person name="Trinh T."/>
            <person name="Brachmann A."/>
            <person name="Ohm R.A."/>
            <person name="de Bekker C."/>
        </authorList>
    </citation>
    <scope>NUCLEOTIDE SEQUENCE [LARGE SCALE GENOMIC DNA]</scope>
    <source>
        <strain evidence="1 2">EC05</strain>
    </source>
</reference>
<gene>
    <name evidence="1" type="ORF">GQ602_001545</name>
</gene>
<name>A0A8H4VH69_9HYPO</name>
<accession>A0A8H4VH69</accession>
<dbReference type="Proteomes" id="UP000562929">
    <property type="component" value="Unassembled WGS sequence"/>
</dbReference>
<evidence type="ECO:0000313" key="2">
    <source>
        <dbReference type="Proteomes" id="UP000562929"/>
    </source>
</evidence>
<dbReference type="OrthoDB" id="4924398at2759"/>
<protein>
    <submittedName>
        <fullName evidence="1">Uncharacterized protein</fullName>
    </submittedName>
</protein>
<dbReference type="EMBL" id="JAACLJ010000001">
    <property type="protein sequence ID" value="KAF4595932.1"/>
    <property type="molecule type" value="Genomic_DNA"/>
</dbReference>
<dbReference type="AlphaFoldDB" id="A0A8H4VH69"/>
<keyword evidence="2" id="KW-1185">Reference proteome</keyword>
<sequence>MTRRDLFDSLPLSWHRDGLVLRLGGHRPVWLSCFYFTLNDGVPFVAHIDIAMIKHLRTNITWPYKKNRINPPCYRLNRNLKKSVTPKQRLRDPYLVALLIALGQVQWMALGEKTRHAAGVAPKLLLSTKKSLYLYSANISSSLLKMFENPSLKQTAPGPLNVQVFTIQLRPFQTFRSRLFTQLLSASSLEDMEEPEKMIMY</sequence>
<proteinExistence type="predicted"/>